<gene>
    <name evidence="1" type="ORF">D8771_13930</name>
</gene>
<dbReference type="GeneID" id="75184006"/>
<comment type="caution">
    <text evidence="1">The sequence shown here is derived from an EMBL/GenBank/DDBJ whole genome shotgun (WGS) entry which is preliminary data.</text>
</comment>
<reference evidence="1 2" key="1">
    <citation type="submission" date="2018-10" db="EMBL/GenBank/DDBJ databases">
        <title>Isolation of pseudouridimycin from Streptomyces albus DSM 40763.</title>
        <authorList>
            <person name="Rosenqvist P."/>
            <person name="Metsae-Ketelae M."/>
            <person name="Virta P."/>
        </authorList>
    </citation>
    <scope>NUCLEOTIDE SEQUENCE [LARGE SCALE GENOMIC DNA]</scope>
    <source>
        <strain evidence="1 2">DSM 40763</strain>
    </source>
</reference>
<dbReference type="RefSeq" id="WP_031174923.1">
    <property type="nucleotide sequence ID" value="NZ_BBQG01000076.1"/>
</dbReference>
<organism evidence="1 2">
    <name type="scientific">Streptomyces albus</name>
    <dbReference type="NCBI Taxonomy" id="1888"/>
    <lineage>
        <taxon>Bacteria</taxon>
        <taxon>Bacillati</taxon>
        <taxon>Actinomycetota</taxon>
        <taxon>Actinomycetes</taxon>
        <taxon>Kitasatosporales</taxon>
        <taxon>Streptomycetaceae</taxon>
        <taxon>Streptomyces</taxon>
    </lineage>
</organism>
<sequence>MKRRIPGGGLTVAVVVAAVLAACSGQGGDGHGSGGDGHRGGDGAGGKSAAPLSVAALRSLAADAEGTTCPVPYDVPAALRAADVHRQVERRSVEGELPDGPDSALARFKGALVGCGYRIGGERARLFTVGAGEGHAVNVLLPQIQHDARLEMAGLQRYAARTGKAAEGEPVLTPSGNVASVRLPVAGDGDLALVVTVGEGRTQLSRTEMTAFARHLAGQGTRG</sequence>
<evidence type="ECO:0000313" key="1">
    <source>
        <dbReference type="EMBL" id="TGG83175.1"/>
    </source>
</evidence>
<proteinExistence type="predicted"/>
<dbReference type="Proteomes" id="UP000298111">
    <property type="component" value="Unassembled WGS sequence"/>
</dbReference>
<name>A0A6C1C101_9ACTN</name>
<dbReference type="AlphaFoldDB" id="A0A6C1C101"/>
<dbReference type="PROSITE" id="PS51257">
    <property type="entry name" value="PROKAR_LIPOPROTEIN"/>
    <property type="match status" value="1"/>
</dbReference>
<dbReference type="EMBL" id="RCIY01000055">
    <property type="protein sequence ID" value="TGG83175.1"/>
    <property type="molecule type" value="Genomic_DNA"/>
</dbReference>
<accession>A0A6C1C101</accession>
<evidence type="ECO:0000313" key="2">
    <source>
        <dbReference type="Proteomes" id="UP000298111"/>
    </source>
</evidence>
<protein>
    <submittedName>
        <fullName evidence="1">Uncharacterized protein</fullName>
    </submittedName>
</protein>